<dbReference type="HOGENOM" id="CLU_708420_0_0_1"/>
<reference evidence="3 4" key="1">
    <citation type="journal article" date="2013" name="Nature">
        <title>Insights into bilaterian evolution from three spiralian genomes.</title>
        <authorList>
            <person name="Simakov O."/>
            <person name="Marletaz F."/>
            <person name="Cho S.J."/>
            <person name="Edsinger-Gonzales E."/>
            <person name="Havlak P."/>
            <person name="Hellsten U."/>
            <person name="Kuo D.H."/>
            <person name="Larsson T."/>
            <person name="Lv J."/>
            <person name="Arendt D."/>
            <person name="Savage R."/>
            <person name="Osoegawa K."/>
            <person name="de Jong P."/>
            <person name="Grimwood J."/>
            <person name="Chapman J.A."/>
            <person name="Shapiro H."/>
            <person name="Aerts A."/>
            <person name="Otillar R.P."/>
            <person name="Terry A.Y."/>
            <person name="Boore J.L."/>
            <person name="Grigoriev I.V."/>
            <person name="Lindberg D.R."/>
            <person name="Seaver E.C."/>
            <person name="Weisblat D.A."/>
            <person name="Putnam N.H."/>
            <person name="Rokhsar D.S."/>
        </authorList>
    </citation>
    <scope>NUCLEOTIDE SEQUENCE [LARGE SCALE GENOMIC DNA]</scope>
</reference>
<feature type="domain" description="Peptidase S1" evidence="2">
    <location>
        <begin position="210"/>
        <end position="384"/>
    </location>
</feature>
<gene>
    <name evidence="3" type="ORF">LOTGIDRAFT_234882</name>
</gene>
<keyword evidence="4" id="KW-1185">Reference proteome</keyword>
<accession>V3ZU68</accession>
<organism evidence="3 4">
    <name type="scientific">Lottia gigantea</name>
    <name type="common">Giant owl limpet</name>
    <dbReference type="NCBI Taxonomy" id="225164"/>
    <lineage>
        <taxon>Eukaryota</taxon>
        <taxon>Metazoa</taxon>
        <taxon>Spiralia</taxon>
        <taxon>Lophotrochozoa</taxon>
        <taxon>Mollusca</taxon>
        <taxon>Gastropoda</taxon>
        <taxon>Patellogastropoda</taxon>
        <taxon>Lottioidea</taxon>
        <taxon>Lottiidae</taxon>
        <taxon>Lottia</taxon>
    </lineage>
</organism>
<dbReference type="EMBL" id="KB202823">
    <property type="protein sequence ID" value="ESO87897.1"/>
    <property type="molecule type" value="Genomic_DNA"/>
</dbReference>
<feature type="signal peptide" evidence="1">
    <location>
        <begin position="1"/>
        <end position="16"/>
    </location>
</feature>
<dbReference type="AlphaFoldDB" id="V3ZU68"/>
<evidence type="ECO:0000313" key="4">
    <source>
        <dbReference type="Proteomes" id="UP000030746"/>
    </source>
</evidence>
<dbReference type="InterPro" id="IPR043504">
    <property type="entry name" value="Peptidase_S1_PA_chymotrypsin"/>
</dbReference>
<protein>
    <recommendedName>
        <fullName evidence="2">Peptidase S1 domain-containing protein</fullName>
    </recommendedName>
</protein>
<sequence length="390" mass="40667">MNTALILLACVTAVFCEEESRHSVFYNYYRPPPPVRRPTYYHYTPTYYQRPTTRNLYLSENCCSLSESQAAGCQTQMTWFGVNVCRCCVKDISSYNALQTACNAALSAATATSATTPAPAAATTAATTATTAATTTTTTAATTTTTTTAAPTTTAPTKFCPNSGCSRKRRSEYGFFKSLRIEGGTPVSSTCDYPGVVGLEATAPTGDVITVCTGVLTSATTIQIPSNCAETLALPLAENDVAVVDGKKIPISTVSSDKPLATVTLSTPVDINAAPSQGCIYDTSMGAYDKSTCEIVGYGVDASNAKQTVPQTAKVTFDALACKNIDTTLTIPEATYGCATLDNAAACAGDGGALITCDLVTTGEKVVVGQAETFDCNTGTPAVYFQNFDA</sequence>
<evidence type="ECO:0000256" key="1">
    <source>
        <dbReference type="SAM" id="SignalP"/>
    </source>
</evidence>
<dbReference type="OrthoDB" id="6119342at2759"/>
<dbReference type="GO" id="GO:0004252">
    <property type="term" value="F:serine-type endopeptidase activity"/>
    <property type="evidence" value="ECO:0007669"/>
    <property type="project" value="InterPro"/>
</dbReference>
<dbReference type="InterPro" id="IPR001254">
    <property type="entry name" value="Trypsin_dom"/>
</dbReference>
<evidence type="ECO:0000259" key="2">
    <source>
        <dbReference type="Pfam" id="PF00089"/>
    </source>
</evidence>
<dbReference type="OMA" id="ENMECSA"/>
<dbReference type="RefSeq" id="XP_009061498.1">
    <property type="nucleotide sequence ID" value="XM_009063250.1"/>
</dbReference>
<dbReference type="Proteomes" id="UP000030746">
    <property type="component" value="Unassembled WGS sequence"/>
</dbReference>
<name>V3ZU68_LOTGI</name>
<dbReference type="GeneID" id="20249671"/>
<dbReference type="Gene3D" id="2.40.10.10">
    <property type="entry name" value="Trypsin-like serine proteases"/>
    <property type="match status" value="2"/>
</dbReference>
<proteinExistence type="predicted"/>
<dbReference type="SUPFAM" id="SSF50494">
    <property type="entry name" value="Trypsin-like serine proteases"/>
    <property type="match status" value="1"/>
</dbReference>
<dbReference type="CTD" id="20249671"/>
<dbReference type="Pfam" id="PF00089">
    <property type="entry name" value="Trypsin"/>
    <property type="match status" value="1"/>
</dbReference>
<dbReference type="GO" id="GO:0006508">
    <property type="term" value="P:proteolysis"/>
    <property type="evidence" value="ECO:0007669"/>
    <property type="project" value="InterPro"/>
</dbReference>
<keyword evidence="1" id="KW-0732">Signal</keyword>
<dbReference type="InterPro" id="IPR009003">
    <property type="entry name" value="Peptidase_S1_PA"/>
</dbReference>
<evidence type="ECO:0000313" key="3">
    <source>
        <dbReference type="EMBL" id="ESO87897.1"/>
    </source>
</evidence>
<feature type="chain" id="PRO_5004716604" description="Peptidase S1 domain-containing protein" evidence="1">
    <location>
        <begin position="17"/>
        <end position="390"/>
    </location>
</feature>
<dbReference type="KEGG" id="lgi:LOTGIDRAFT_234882"/>